<organism evidence="2">
    <name type="scientific">uncultured Caudovirales phage</name>
    <dbReference type="NCBI Taxonomy" id="2100421"/>
    <lineage>
        <taxon>Viruses</taxon>
        <taxon>Duplodnaviria</taxon>
        <taxon>Heunggongvirae</taxon>
        <taxon>Uroviricota</taxon>
        <taxon>Caudoviricetes</taxon>
        <taxon>Peduoviridae</taxon>
        <taxon>Maltschvirus</taxon>
        <taxon>Maltschvirus maltsch</taxon>
    </lineage>
</organism>
<dbReference type="Pfam" id="PF21722">
    <property type="entry name" value="Gly_rich_2"/>
    <property type="match status" value="1"/>
</dbReference>
<protein>
    <recommendedName>
        <fullName evidence="1">Glycine-rich domain-containing protein</fullName>
    </recommendedName>
</protein>
<name>A0A6J5KKE3_9CAUD</name>
<evidence type="ECO:0000313" key="3">
    <source>
        <dbReference type="EMBL" id="CAB4124038.1"/>
    </source>
</evidence>
<evidence type="ECO:0000313" key="2">
    <source>
        <dbReference type="EMBL" id="CAB4122151.1"/>
    </source>
</evidence>
<dbReference type="EMBL" id="LR796152">
    <property type="protein sequence ID" value="CAB4122151.1"/>
    <property type="molecule type" value="Genomic_DNA"/>
</dbReference>
<proteinExistence type="predicted"/>
<sequence>MAWPTNAINTTFLDEDTDSPASARPELKKLADNMNLMRLSRGNADGVPSLDLSGLIPSTQLPVVPAIKGGTGQLAYTPGDILYASAFNILSKLSAGAAGYALTSNGAGLAPSWSLIKPSITTQSVTADFSVAQTDLSKNFFHSGAAYTYTLPDVSSVTDGFFFYVTFYSGTLNFATTNSQLIYGHGASNLWGVTTASHPNYNGWRNVNAFLVMKNNSSSWMVIPISRSSGSQVFLAAGSWLCPPGVTQVSVSGIGGGGASGTDGGCVSGSGGSGAAAFRKTIVTSPGTSYAITIGLGGATSGAAGGSSTFGGLFTLNGGAGGSNSAASTVGASGAAGTPNYRFETTTSTNLGSDFTAGYGGGGGGNNAGSFNVGNQGMMIVEW</sequence>
<evidence type="ECO:0000313" key="4">
    <source>
        <dbReference type="EMBL" id="CAB5219717.1"/>
    </source>
</evidence>
<gene>
    <name evidence="4" type="ORF">UFOVP220_129</name>
    <name evidence="2" type="ORF">UFOVP26_97</name>
    <name evidence="3" type="ORF">UFOVP44_138</name>
</gene>
<dbReference type="InterPro" id="IPR049304">
    <property type="entry name" value="Gly_rich_dom"/>
</dbReference>
<dbReference type="EMBL" id="LR796176">
    <property type="protein sequence ID" value="CAB4124038.1"/>
    <property type="molecule type" value="Genomic_DNA"/>
</dbReference>
<feature type="domain" description="Glycine-rich" evidence="1">
    <location>
        <begin position="239"/>
        <end position="372"/>
    </location>
</feature>
<dbReference type="EMBL" id="LR798268">
    <property type="protein sequence ID" value="CAB5219717.1"/>
    <property type="molecule type" value="Genomic_DNA"/>
</dbReference>
<reference evidence="2" key="1">
    <citation type="submission" date="2020-04" db="EMBL/GenBank/DDBJ databases">
        <authorList>
            <person name="Chiriac C."/>
            <person name="Salcher M."/>
            <person name="Ghai R."/>
            <person name="Kavagutti S V."/>
        </authorList>
    </citation>
    <scope>NUCLEOTIDE SEQUENCE</scope>
</reference>
<evidence type="ECO:0000259" key="1">
    <source>
        <dbReference type="Pfam" id="PF21722"/>
    </source>
</evidence>
<accession>A0A6J5KKE3</accession>